<organism evidence="3">
    <name type="scientific">marine metagenome</name>
    <dbReference type="NCBI Taxonomy" id="408172"/>
    <lineage>
        <taxon>unclassified sequences</taxon>
        <taxon>metagenomes</taxon>
        <taxon>ecological metagenomes</taxon>
    </lineage>
</organism>
<dbReference type="SUPFAM" id="SSF75471">
    <property type="entry name" value="YhbY-like"/>
    <property type="match status" value="1"/>
</dbReference>
<feature type="domain" description="CRM" evidence="2">
    <location>
        <begin position="2"/>
        <end position="97"/>
    </location>
</feature>
<dbReference type="InterPro" id="IPR001890">
    <property type="entry name" value="RNA-binding_CRM"/>
</dbReference>
<dbReference type="SMART" id="SM01103">
    <property type="entry name" value="CRS1_YhbY"/>
    <property type="match status" value="1"/>
</dbReference>
<gene>
    <name evidence="3" type="ORF">METZ01_LOCUS216643</name>
</gene>
<dbReference type="InterPro" id="IPR035920">
    <property type="entry name" value="YhbY-like_sf"/>
</dbReference>
<evidence type="ECO:0000313" key="3">
    <source>
        <dbReference type="EMBL" id="SVB63789.1"/>
    </source>
</evidence>
<dbReference type="EMBL" id="UINC01050616">
    <property type="protein sequence ID" value="SVB63789.1"/>
    <property type="molecule type" value="Genomic_DNA"/>
</dbReference>
<dbReference type="PANTHER" id="PTHR40065">
    <property type="entry name" value="RNA-BINDING PROTEIN YHBY"/>
    <property type="match status" value="1"/>
</dbReference>
<dbReference type="PANTHER" id="PTHR40065:SF3">
    <property type="entry name" value="RNA-BINDING PROTEIN YHBY"/>
    <property type="match status" value="1"/>
</dbReference>
<dbReference type="Pfam" id="PF01985">
    <property type="entry name" value="CRS1_YhbY"/>
    <property type="match status" value="1"/>
</dbReference>
<evidence type="ECO:0000256" key="1">
    <source>
        <dbReference type="ARBA" id="ARBA00022884"/>
    </source>
</evidence>
<sequence>MNGLPGFQKRYLRGLGNQLDPVIMIGRSGLTPGVINAIDEALANHELIKLRFLEYKDAKKEISGEIEDAVHAEMVGMVGHTALFYRQHDDLDRRTIELPQR</sequence>
<reference evidence="3" key="1">
    <citation type="submission" date="2018-05" db="EMBL/GenBank/DDBJ databases">
        <authorList>
            <person name="Lanie J.A."/>
            <person name="Ng W.-L."/>
            <person name="Kazmierczak K.M."/>
            <person name="Andrzejewski T.M."/>
            <person name="Davidsen T.M."/>
            <person name="Wayne K.J."/>
            <person name="Tettelin H."/>
            <person name="Glass J.I."/>
            <person name="Rusch D."/>
            <person name="Podicherti R."/>
            <person name="Tsui H.-C.T."/>
            <person name="Winkler M.E."/>
        </authorList>
    </citation>
    <scope>NUCLEOTIDE SEQUENCE</scope>
</reference>
<keyword evidence="1" id="KW-0694">RNA-binding</keyword>
<proteinExistence type="predicted"/>
<dbReference type="GO" id="GO:0003723">
    <property type="term" value="F:RNA binding"/>
    <property type="evidence" value="ECO:0007669"/>
    <property type="project" value="UniProtKB-KW"/>
</dbReference>
<accession>A0A382FMB1</accession>
<dbReference type="InterPro" id="IPR051925">
    <property type="entry name" value="RNA-binding_domain"/>
</dbReference>
<dbReference type="PROSITE" id="PS51295">
    <property type="entry name" value="CRM"/>
    <property type="match status" value="1"/>
</dbReference>
<evidence type="ECO:0000259" key="2">
    <source>
        <dbReference type="PROSITE" id="PS51295"/>
    </source>
</evidence>
<protein>
    <recommendedName>
        <fullName evidence="2">CRM domain-containing protein</fullName>
    </recommendedName>
</protein>
<dbReference type="AlphaFoldDB" id="A0A382FMB1"/>
<dbReference type="Gene3D" id="3.30.110.60">
    <property type="entry name" value="YhbY-like"/>
    <property type="match status" value="1"/>
</dbReference>
<name>A0A382FMB1_9ZZZZ</name>